<dbReference type="PANTHER" id="PTHR43775:SF51">
    <property type="entry name" value="INACTIVE PHENOLPHTHIOCEROL SYNTHESIS POLYKETIDE SYNTHASE TYPE I PKS1-RELATED"/>
    <property type="match status" value="1"/>
</dbReference>
<dbReference type="PROSITE" id="PS00012">
    <property type="entry name" value="PHOSPHOPANTETHEINE"/>
    <property type="match status" value="1"/>
</dbReference>
<evidence type="ECO:0000256" key="2">
    <source>
        <dbReference type="ARBA" id="ARBA00022553"/>
    </source>
</evidence>
<dbReference type="SUPFAM" id="SSF51735">
    <property type="entry name" value="NAD(P)-binding Rossmann-fold domains"/>
    <property type="match status" value="2"/>
</dbReference>
<comment type="caution">
    <text evidence="6">The sequence shown here is derived from an EMBL/GenBank/DDBJ whole genome shotgun (WGS) entry which is preliminary data.</text>
</comment>
<evidence type="ECO:0000313" key="6">
    <source>
        <dbReference type="EMBL" id="NGO72547.1"/>
    </source>
</evidence>
<evidence type="ECO:0000313" key="7">
    <source>
        <dbReference type="Proteomes" id="UP000477722"/>
    </source>
</evidence>
<dbReference type="EMBL" id="JAAKZZ010000485">
    <property type="protein sequence ID" value="NGO72547.1"/>
    <property type="molecule type" value="Genomic_DNA"/>
</dbReference>
<evidence type="ECO:0000256" key="3">
    <source>
        <dbReference type="ARBA" id="ARBA00022679"/>
    </source>
</evidence>
<keyword evidence="2" id="KW-0597">Phosphoprotein</keyword>
<dbReference type="PANTHER" id="PTHR43775">
    <property type="entry name" value="FATTY ACID SYNTHASE"/>
    <property type="match status" value="1"/>
</dbReference>
<accession>A0A6G4X6S1</accession>
<dbReference type="GO" id="GO:0017000">
    <property type="term" value="P:antibiotic biosynthetic process"/>
    <property type="evidence" value="ECO:0007669"/>
    <property type="project" value="UniProtKB-ARBA"/>
</dbReference>
<dbReference type="CDD" id="cd08952">
    <property type="entry name" value="KR_1_SDR_x"/>
    <property type="match status" value="1"/>
</dbReference>
<keyword evidence="7" id="KW-1185">Reference proteome</keyword>
<organism evidence="6 7">
    <name type="scientific">Streptomyces boncukensis</name>
    <dbReference type="NCBI Taxonomy" id="2711219"/>
    <lineage>
        <taxon>Bacteria</taxon>
        <taxon>Bacillati</taxon>
        <taxon>Actinomycetota</taxon>
        <taxon>Actinomycetes</taxon>
        <taxon>Kitasatosporales</taxon>
        <taxon>Streptomycetaceae</taxon>
        <taxon>Streptomyces</taxon>
    </lineage>
</organism>
<feature type="domain" description="Carrier" evidence="5">
    <location>
        <begin position="553"/>
        <end position="628"/>
    </location>
</feature>
<sequence>HHTHTPGHIADLPTYPFQHENYWLTPQTGVSEDSPFWEMVERQDADEVAAALRIADGDSLREILPALSRWRELDTSRSLLNRRRYRIAWEPFPDPGAPILSGDWLVVGDGAGPAELMADVAAVLNQLGARAIVTDATDAKGVAEIASGGRVAGVLSFLALDEQPHPEYPAVPRGHARTIELIQALDANDIDARLWCVTRDAVAVGDEDLVTGFSQGLAWGLGHVMAMEYPDRWGGLLDLPTAVGDGEVRALVAALGGSAAEDQFAVREAGTFVRRLVPAPVTEADAWRPAGTVLITGGTGAIGAQVARWAAGQGADHVVLVSRTGSEAQGVSELTAEIEALGAAVTVAACDATDREALAALIGEHPPDAVVHTSVVLDDGPLSSLTTDQIDRVLRAKATAAVNLHELTRHRELSAFVLFSSVGSVLGLAGQGNYAPGNAFLDALAHRRRAEGLPATSIAWGSWGGAGLAYLPSVADTLRRHGMSRMEPEFAVSALASATSSPFLVVADIDWERVPTAFATPLVAGLVPAPPPQEQASGIVERLKPLPEPERIAEMSREVRGHLAAVLGHADSDRISADQAFTEMGLDSMTVIELRNRLTAATGLRLPATVVFNHPTVTALGKYLLERLLKTDEGPVGGPLSELGRLEAALAERPAEPQVREQVTTRLRTLLRQLEPDAADGDLAAVSSEELLALIDEEFHEEGASDD</sequence>
<dbReference type="InterPro" id="IPR036736">
    <property type="entry name" value="ACP-like_sf"/>
</dbReference>
<evidence type="ECO:0000256" key="1">
    <source>
        <dbReference type="ARBA" id="ARBA00022450"/>
    </source>
</evidence>
<dbReference type="InterPro" id="IPR013968">
    <property type="entry name" value="PKS_KR"/>
</dbReference>
<dbReference type="Pfam" id="PF08659">
    <property type="entry name" value="KR"/>
    <property type="match status" value="1"/>
</dbReference>
<dbReference type="SMART" id="SM00822">
    <property type="entry name" value="PKS_KR"/>
    <property type="match status" value="1"/>
</dbReference>
<dbReference type="FunFam" id="1.10.1200.10:FF:000007">
    <property type="entry name" value="Probable polyketide synthase pks17"/>
    <property type="match status" value="1"/>
</dbReference>
<dbReference type="PROSITE" id="PS50075">
    <property type="entry name" value="CARRIER"/>
    <property type="match status" value="1"/>
</dbReference>
<dbReference type="GO" id="GO:0004312">
    <property type="term" value="F:fatty acid synthase activity"/>
    <property type="evidence" value="ECO:0007669"/>
    <property type="project" value="TreeGrafter"/>
</dbReference>
<dbReference type="InterPro" id="IPR020806">
    <property type="entry name" value="PKS_PP-bd"/>
</dbReference>
<dbReference type="SMART" id="SM01294">
    <property type="entry name" value="PKS_PP_betabranch"/>
    <property type="match status" value="1"/>
</dbReference>
<feature type="non-terminal residue" evidence="6">
    <location>
        <position position="1"/>
    </location>
</feature>
<dbReference type="SUPFAM" id="SSF47336">
    <property type="entry name" value="ACP-like"/>
    <property type="match status" value="1"/>
</dbReference>
<name>A0A6G4X6S1_9ACTN</name>
<keyword evidence="4" id="KW-0511">Multifunctional enzyme</keyword>
<dbReference type="Gene3D" id="1.10.1200.10">
    <property type="entry name" value="ACP-like"/>
    <property type="match status" value="1"/>
</dbReference>
<keyword evidence="1" id="KW-0596">Phosphopantetheine</keyword>
<dbReference type="GO" id="GO:0031177">
    <property type="term" value="F:phosphopantetheine binding"/>
    <property type="evidence" value="ECO:0007669"/>
    <property type="project" value="InterPro"/>
</dbReference>
<dbReference type="SMART" id="SM00823">
    <property type="entry name" value="PKS_PP"/>
    <property type="match status" value="1"/>
</dbReference>
<dbReference type="Proteomes" id="UP000477722">
    <property type="component" value="Unassembled WGS sequence"/>
</dbReference>
<dbReference type="InterPro" id="IPR050091">
    <property type="entry name" value="PKS_NRPS_Biosynth_Enz"/>
</dbReference>
<dbReference type="Pfam" id="PF00550">
    <property type="entry name" value="PP-binding"/>
    <property type="match status" value="1"/>
</dbReference>
<evidence type="ECO:0000259" key="5">
    <source>
        <dbReference type="PROSITE" id="PS50075"/>
    </source>
</evidence>
<dbReference type="InterPro" id="IPR041618">
    <property type="entry name" value="PKS_DE"/>
</dbReference>
<proteinExistence type="predicted"/>
<dbReference type="InterPro" id="IPR057326">
    <property type="entry name" value="KR_dom"/>
</dbReference>
<dbReference type="GO" id="GO:0006633">
    <property type="term" value="P:fatty acid biosynthetic process"/>
    <property type="evidence" value="ECO:0007669"/>
    <property type="project" value="TreeGrafter"/>
</dbReference>
<dbReference type="RefSeq" id="WP_165302227.1">
    <property type="nucleotide sequence ID" value="NZ_JAAKZZ010000485.1"/>
</dbReference>
<protein>
    <submittedName>
        <fullName evidence="6">SDR family NAD(P)-dependent oxidoreductase</fullName>
    </submittedName>
</protein>
<dbReference type="InterPro" id="IPR006162">
    <property type="entry name" value="Ppantetheine_attach_site"/>
</dbReference>
<reference evidence="6 7" key="1">
    <citation type="submission" date="2020-02" db="EMBL/GenBank/DDBJ databases">
        <title>Whole-genome analyses of novel actinobacteria.</title>
        <authorList>
            <person name="Sahin N."/>
            <person name="Tatar D."/>
        </authorList>
    </citation>
    <scope>NUCLEOTIDE SEQUENCE [LARGE SCALE GENOMIC DNA]</scope>
    <source>
        <strain evidence="6 7">SB3404</strain>
    </source>
</reference>
<dbReference type="Gene3D" id="3.40.50.720">
    <property type="entry name" value="NAD(P)-binding Rossmann-like Domain"/>
    <property type="match status" value="1"/>
</dbReference>
<keyword evidence="3" id="KW-0808">Transferase</keyword>
<evidence type="ECO:0000256" key="4">
    <source>
        <dbReference type="ARBA" id="ARBA00023268"/>
    </source>
</evidence>
<dbReference type="AlphaFoldDB" id="A0A6G4X6S1"/>
<dbReference type="Pfam" id="PF18369">
    <property type="entry name" value="PKS_DE"/>
    <property type="match status" value="1"/>
</dbReference>
<dbReference type="InterPro" id="IPR036291">
    <property type="entry name" value="NAD(P)-bd_dom_sf"/>
</dbReference>
<gene>
    <name evidence="6" type="ORF">G5C65_30170</name>
</gene>
<dbReference type="InterPro" id="IPR009081">
    <property type="entry name" value="PP-bd_ACP"/>
</dbReference>